<reference evidence="7 8" key="1">
    <citation type="submission" date="2020-08" db="EMBL/GenBank/DDBJ databases">
        <title>Genomic Encyclopedia of Type Strains, Phase IV (KMG-IV): sequencing the most valuable type-strain genomes for metagenomic binning, comparative biology and taxonomic classification.</title>
        <authorList>
            <person name="Goeker M."/>
        </authorList>
    </citation>
    <scope>NUCLEOTIDE SEQUENCE [LARGE SCALE GENOMIC DNA]</scope>
    <source>
        <strain evidence="7 8">DSM 105137</strain>
    </source>
</reference>
<sequence length="179" mass="19551">MKDRINKLLPQAYAAVKAELSPRGEPIQKEYQGYISSFGASVMQMGLLPTLAVFADKKVENRKEKLAARTPVEHDDAQAGAAEATNAGRGNAGKQENPRALLNILHAVVCSDASSLSPTVKHVLQASQYERITSDRTDKLVFEAAIAISKRERDISELRTHLLDAAVAVKLAIRTFKLE</sequence>
<evidence type="ECO:0000256" key="5">
    <source>
        <dbReference type="ARBA" id="ARBA00030001"/>
    </source>
</evidence>
<dbReference type="AlphaFoldDB" id="A0A840E8Q2"/>
<dbReference type="GO" id="GO:0051607">
    <property type="term" value="P:defense response to virus"/>
    <property type="evidence" value="ECO:0007669"/>
    <property type="project" value="UniProtKB-KW"/>
</dbReference>
<feature type="compositionally biased region" description="Low complexity" evidence="6">
    <location>
        <begin position="78"/>
        <end position="93"/>
    </location>
</feature>
<dbReference type="EMBL" id="JACIFF010000008">
    <property type="protein sequence ID" value="MBB4080313.1"/>
    <property type="molecule type" value="Genomic_DNA"/>
</dbReference>
<dbReference type="SUPFAM" id="SSF158568">
    <property type="entry name" value="AF1862-like"/>
    <property type="match status" value="1"/>
</dbReference>
<protein>
    <recommendedName>
        <fullName evidence="5">CRISPR type III-B/RAMP module-associated protein Cmr5</fullName>
    </recommendedName>
</protein>
<evidence type="ECO:0000256" key="2">
    <source>
        <dbReference type="ARBA" id="ARBA00006161"/>
    </source>
</evidence>
<evidence type="ECO:0000256" key="6">
    <source>
        <dbReference type="SAM" id="MobiDB-lite"/>
    </source>
</evidence>
<feature type="compositionally biased region" description="Basic and acidic residues" evidence="6">
    <location>
        <begin position="65"/>
        <end position="77"/>
    </location>
</feature>
<dbReference type="Pfam" id="PF09701">
    <property type="entry name" value="Cas_Cmr5"/>
    <property type="match status" value="1"/>
</dbReference>
<comment type="similarity">
    <text evidence="2">Belongs to the CRISPR system Cmr5 family.</text>
</comment>
<name>A0A840E8Q2_9BACT</name>
<feature type="region of interest" description="Disordered" evidence="6">
    <location>
        <begin position="65"/>
        <end position="95"/>
    </location>
</feature>
<comment type="caution">
    <text evidence="7">The sequence shown here is derived from an EMBL/GenBank/DDBJ whole genome shotgun (WGS) entry which is preliminary data.</text>
</comment>
<accession>A0A840E8Q2</accession>
<dbReference type="Proteomes" id="UP000576209">
    <property type="component" value="Unassembled WGS sequence"/>
</dbReference>
<dbReference type="RefSeq" id="WP_183496555.1">
    <property type="nucleotide sequence ID" value="NZ_JACIFF010000008.1"/>
</dbReference>
<gene>
    <name evidence="7" type="ORF">GGR28_002947</name>
</gene>
<keyword evidence="3" id="KW-0963">Cytoplasm</keyword>
<dbReference type="InterPro" id="IPR023101">
    <property type="entry name" value="AF1862-like_dom_sf"/>
</dbReference>
<evidence type="ECO:0000313" key="7">
    <source>
        <dbReference type="EMBL" id="MBB4080313.1"/>
    </source>
</evidence>
<keyword evidence="8" id="KW-1185">Reference proteome</keyword>
<proteinExistence type="inferred from homology"/>
<evidence type="ECO:0000256" key="1">
    <source>
        <dbReference type="ARBA" id="ARBA00004496"/>
    </source>
</evidence>
<evidence type="ECO:0000256" key="4">
    <source>
        <dbReference type="ARBA" id="ARBA00023118"/>
    </source>
</evidence>
<evidence type="ECO:0000256" key="3">
    <source>
        <dbReference type="ARBA" id="ARBA00022490"/>
    </source>
</evidence>
<comment type="subcellular location">
    <subcellularLocation>
        <location evidence="1">Cytoplasm</location>
    </subcellularLocation>
</comment>
<dbReference type="GO" id="GO:0005737">
    <property type="term" value="C:cytoplasm"/>
    <property type="evidence" value="ECO:0007669"/>
    <property type="project" value="UniProtKB-SubCell"/>
</dbReference>
<dbReference type="Gene3D" id="1.10.520.30">
    <property type="entry name" value="AF1862-like domain"/>
    <property type="match status" value="1"/>
</dbReference>
<organism evidence="7 8">
    <name type="scientific">Neolewinella aquimaris</name>
    <dbReference type="NCBI Taxonomy" id="1835722"/>
    <lineage>
        <taxon>Bacteria</taxon>
        <taxon>Pseudomonadati</taxon>
        <taxon>Bacteroidota</taxon>
        <taxon>Saprospiria</taxon>
        <taxon>Saprospirales</taxon>
        <taxon>Lewinellaceae</taxon>
        <taxon>Neolewinella</taxon>
    </lineage>
</organism>
<evidence type="ECO:0000313" key="8">
    <source>
        <dbReference type="Proteomes" id="UP000576209"/>
    </source>
</evidence>
<dbReference type="InterPro" id="IPR010160">
    <property type="entry name" value="CRISPR-assoc_prot_Cmr5"/>
</dbReference>
<keyword evidence="4" id="KW-0051">Antiviral defense</keyword>